<sequence>MVELPSSTNTVSVSVIDPGVRLDLPASWFVVPQIKGHDRLIVPSYSFLINHPSGQKILFDLSLRTDFENLAPAVAQRLTDPTKPAKITAPGDVSKILVENGVQLDEISAIIWSHFHFDHTGNPLLFPQSTTLVVGPGFTTSHGPGYPAKPDSPVLSSDWRGRKLQEMDFDNDPNGTLSIGKFKAIDYFGDGSFYLLHTPGHCPDHMCGLARVRPDSFVLMGGDFAHHPGAFRPTELNPIPDIVRPNPLPRNPRYASICPGDIFESLGHQPGNTCNPFYRPTEEFNHDLDQCNATIEGLGEFDENDDVLVVIAHDHSLLPIFTGEEDGDQGWLFPKRSLDSWKEADLKNRGMWRFLGDFEEAVADV</sequence>
<dbReference type="EMBL" id="BN001306">
    <property type="protein sequence ID" value="CBF84302.1"/>
    <property type="molecule type" value="Genomic_DNA"/>
</dbReference>
<dbReference type="eggNOG" id="ENOG502S1A6">
    <property type="taxonomic scope" value="Eukaryota"/>
</dbReference>
<evidence type="ECO:0000256" key="3">
    <source>
        <dbReference type="ARBA" id="ARBA00022801"/>
    </source>
</evidence>
<dbReference type="Pfam" id="PF00753">
    <property type="entry name" value="Lactamase_B"/>
    <property type="match status" value="1"/>
</dbReference>
<name>C8VHG3_EMENI</name>
<dbReference type="GO" id="GO:0016787">
    <property type="term" value="F:hydrolase activity"/>
    <property type="evidence" value="ECO:0007669"/>
    <property type="project" value="UniProtKB-KW"/>
</dbReference>
<dbReference type="GO" id="GO:0046872">
    <property type="term" value="F:metal ion binding"/>
    <property type="evidence" value="ECO:0007669"/>
    <property type="project" value="UniProtKB-KW"/>
</dbReference>
<evidence type="ECO:0000313" key="6">
    <source>
        <dbReference type="EMBL" id="CBF84302.1"/>
    </source>
</evidence>
<dbReference type="CDD" id="cd07730">
    <property type="entry name" value="metallo-hydrolase-like_MBL-fold"/>
    <property type="match status" value="1"/>
</dbReference>
<reference evidence="7" key="1">
    <citation type="journal article" date="2005" name="Nature">
        <title>Sequencing of Aspergillus nidulans and comparative analysis with A. fumigatus and A. oryzae.</title>
        <authorList>
            <person name="Galagan J.E."/>
            <person name="Calvo S.E."/>
            <person name="Cuomo C."/>
            <person name="Ma L.J."/>
            <person name="Wortman J.R."/>
            <person name="Batzoglou S."/>
            <person name="Lee S.I."/>
            <person name="Basturkmen M."/>
            <person name="Spevak C.C."/>
            <person name="Clutterbuck J."/>
            <person name="Kapitonov V."/>
            <person name="Jurka J."/>
            <person name="Scazzocchio C."/>
            <person name="Farman M."/>
            <person name="Butler J."/>
            <person name="Purcell S."/>
            <person name="Harris S."/>
            <person name="Braus G.H."/>
            <person name="Draht O."/>
            <person name="Busch S."/>
            <person name="D'Enfert C."/>
            <person name="Bouchier C."/>
            <person name="Goldman G.H."/>
            <person name="Bell-Pedersen D."/>
            <person name="Griffiths-Jones S."/>
            <person name="Doonan J.H."/>
            <person name="Yu J."/>
            <person name="Vienken K."/>
            <person name="Pain A."/>
            <person name="Freitag M."/>
            <person name="Selker E.U."/>
            <person name="Archer D.B."/>
            <person name="Penalva M.A."/>
            <person name="Oakley B.R."/>
            <person name="Momany M."/>
            <person name="Tanaka T."/>
            <person name="Kumagai T."/>
            <person name="Asai K."/>
            <person name="Machida M."/>
            <person name="Nierman W.C."/>
            <person name="Denning D.W."/>
            <person name="Caddick M."/>
            <person name="Hynes M."/>
            <person name="Paoletti M."/>
            <person name="Fischer R."/>
            <person name="Miller B."/>
            <person name="Dyer P."/>
            <person name="Sachs M.S."/>
            <person name="Osmani S.A."/>
            <person name="Birren B.W."/>
        </authorList>
    </citation>
    <scope>NUCLEOTIDE SEQUENCE [LARGE SCALE GENOMIC DNA]</scope>
    <source>
        <strain evidence="7">FGSC A4 / ATCC 38163 / CBS 112.46 / NRRL 194 / M139</strain>
    </source>
</reference>
<dbReference type="PANTHER" id="PTHR42978">
    <property type="entry name" value="QUORUM-QUENCHING LACTONASE YTNP-RELATED-RELATED"/>
    <property type="match status" value="1"/>
</dbReference>
<organism evidence="6 7">
    <name type="scientific">Emericella nidulans (strain FGSC A4 / ATCC 38163 / CBS 112.46 / NRRL 194 / M139)</name>
    <name type="common">Aspergillus nidulans</name>
    <dbReference type="NCBI Taxonomy" id="227321"/>
    <lineage>
        <taxon>Eukaryota</taxon>
        <taxon>Fungi</taxon>
        <taxon>Dikarya</taxon>
        <taxon>Ascomycota</taxon>
        <taxon>Pezizomycotina</taxon>
        <taxon>Eurotiomycetes</taxon>
        <taxon>Eurotiomycetidae</taxon>
        <taxon>Eurotiales</taxon>
        <taxon>Aspergillaceae</taxon>
        <taxon>Aspergillus</taxon>
        <taxon>Aspergillus subgen. Nidulantes</taxon>
    </lineage>
</organism>
<dbReference type="GeneID" id="2873809"/>
<dbReference type="OrthoDB" id="10250730at2759"/>
<proteinExistence type="inferred from homology"/>
<dbReference type="InParanoid" id="C8VHG3"/>
<dbReference type="Proteomes" id="UP000000560">
    <property type="component" value="Chromosome VI"/>
</dbReference>
<dbReference type="AlphaFoldDB" id="C8VHG3"/>
<dbReference type="InterPro" id="IPR036866">
    <property type="entry name" value="RibonucZ/Hydroxyglut_hydro"/>
</dbReference>
<dbReference type="PANTHER" id="PTHR42978:SF5">
    <property type="entry name" value="METALLO-BETA-LACTAMASE DOMAIN-CONTAINING PROTEIN"/>
    <property type="match status" value="1"/>
</dbReference>
<evidence type="ECO:0000256" key="4">
    <source>
        <dbReference type="ARBA" id="ARBA00022833"/>
    </source>
</evidence>
<keyword evidence="3" id="KW-0378">Hydrolase</keyword>
<keyword evidence="2" id="KW-0479">Metal-binding</keyword>
<dbReference type="InterPro" id="IPR001279">
    <property type="entry name" value="Metallo-B-lactamas"/>
</dbReference>
<dbReference type="OMA" id="AYTPGYP"/>
<gene>
    <name evidence="6" type="ORF">ANIA_02639</name>
</gene>
<keyword evidence="7" id="KW-1185">Reference proteome</keyword>
<comment type="similarity">
    <text evidence="1">Belongs to the metallo-beta-lactamase superfamily.</text>
</comment>
<dbReference type="KEGG" id="ani:ANIA_02639"/>
<evidence type="ECO:0000259" key="5">
    <source>
        <dbReference type="SMART" id="SM00849"/>
    </source>
</evidence>
<dbReference type="InterPro" id="IPR051013">
    <property type="entry name" value="MBL_superfamily_lactonases"/>
</dbReference>
<dbReference type="VEuPathDB" id="FungiDB:AN2639"/>
<dbReference type="SMART" id="SM00849">
    <property type="entry name" value="Lactamase_B"/>
    <property type="match status" value="1"/>
</dbReference>
<protein>
    <recommendedName>
        <fullName evidence="5">Metallo-beta-lactamase domain-containing protein</fullName>
    </recommendedName>
</protein>
<evidence type="ECO:0000313" key="7">
    <source>
        <dbReference type="Proteomes" id="UP000000560"/>
    </source>
</evidence>
<evidence type="ECO:0000256" key="2">
    <source>
        <dbReference type="ARBA" id="ARBA00022723"/>
    </source>
</evidence>
<feature type="domain" description="Metallo-beta-lactamase" evidence="5">
    <location>
        <begin position="43"/>
        <end position="261"/>
    </location>
</feature>
<reference evidence="7" key="2">
    <citation type="journal article" date="2009" name="Fungal Genet. Biol.">
        <title>The 2008 update of the Aspergillus nidulans genome annotation: a community effort.</title>
        <authorList>
            <person name="Wortman J.R."/>
            <person name="Gilsenan J.M."/>
            <person name="Joardar V."/>
            <person name="Deegan J."/>
            <person name="Clutterbuck J."/>
            <person name="Andersen M.R."/>
            <person name="Archer D."/>
            <person name="Bencina M."/>
            <person name="Braus G."/>
            <person name="Coutinho P."/>
            <person name="von Dohren H."/>
            <person name="Doonan J."/>
            <person name="Driessen A.J."/>
            <person name="Durek P."/>
            <person name="Espeso E."/>
            <person name="Fekete E."/>
            <person name="Flipphi M."/>
            <person name="Estrada C.G."/>
            <person name="Geysens S."/>
            <person name="Goldman G."/>
            <person name="de Groot P.W."/>
            <person name="Hansen K."/>
            <person name="Harris S.D."/>
            <person name="Heinekamp T."/>
            <person name="Helmstaedt K."/>
            <person name="Henrissat B."/>
            <person name="Hofmann G."/>
            <person name="Homan T."/>
            <person name="Horio T."/>
            <person name="Horiuchi H."/>
            <person name="James S."/>
            <person name="Jones M."/>
            <person name="Karaffa L."/>
            <person name="Karanyi Z."/>
            <person name="Kato M."/>
            <person name="Keller N."/>
            <person name="Kelly D.E."/>
            <person name="Kiel J.A."/>
            <person name="Kim J.M."/>
            <person name="van der Klei I.J."/>
            <person name="Klis F.M."/>
            <person name="Kovalchuk A."/>
            <person name="Krasevec N."/>
            <person name="Kubicek C.P."/>
            <person name="Liu B."/>
            <person name="Maccabe A."/>
            <person name="Meyer V."/>
            <person name="Mirabito P."/>
            <person name="Miskei M."/>
            <person name="Mos M."/>
            <person name="Mullins J."/>
            <person name="Nelson D.R."/>
            <person name="Nielsen J."/>
            <person name="Oakley B.R."/>
            <person name="Osmani S.A."/>
            <person name="Pakula T."/>
            <person name="Paszewski A."/>
            <person name="Paulsen I."/>
            <person name="Pilsyk S."/>
            <person name="Pocsi I."/>
            <person name="Punt P.J."/>
            <person name="Ram A.F."/>
            <person name="Ren Q."/>
            <person name="Robellet X."/>
            <person name="Robson G."/>
            <person name="Seiboth B."/>
            <person name="van Solingen P."/>
            <person name="Specht T."/>
            <person name="Sun J."/>
            <person name="Taheri-Talesh N."/>
            <person name="Takeshita N."/>
            <person name="Ussery D."/>
            <person name="vanKuyk P.A."/>
            <person name="Visser H."/>
            <person name="van de Vondervoort P.J."/>
            <person name="de Vries R.P."/>
            <person name="Walton J."/>
            <person name="Xiang X."/>
            <person name="Xiong Y."/>
            <person name="Zeng A.P."/>
            <person name="Brandt B.W."/>
            <person name="Cornell M.J."/>
            <person name="van den Hondel C.A."/>
            <person name="Visser J."/>
            <person name="Oliver S.G."/>
            <person name="Turner G."/>
        </authorList>
    </citation>
    <scope>GENOME REANNOTATION</scope>
    <source>
        <strain evidence="7">FGSC A4 / ATCC 38163 / CBS 112.46 / NRRL 194 / M139</strain>
    </source>
</reference>
<dbReference type="HOGENOM" id="CLU_030571_1_0_1"/>
<dbReference type="RefSeq" id="XP_660243.2">
    <property type="nucleotide sequence ID" value="XM_655151.2"/>
</dbReference>
<dbReference type="Gene3D" id="3.60.15.10">
    <property type="entry name" value="Ribonuclease Z/Hydroxyacylglutathione hydrolase-like"/>
    <property type="match status" value="1"/>
</dbReference>
<keyword evidence="4" id="KW-0862">Zinc</keyword>
<evidence type="ECO:0000256" key="1">
    <source>
        <dbReference type="ARBA" id="ARBA00007749"/>
    </source>
</evidence>
<accession>C8VHG3</accession>
<dbReference type="SUPFAM" id="SSF56281">
    <property type="entry name" value="Metallo-hydrolase/oxidoreductase"/>
    <property type="match status" value="1"/>
</dbReference>